<dbReference type="EMBL" id="SPQC01000039">
    <property type="protein sequence ID" value="TFU21091.1"/>
    <property type="molecule type" value="Genomic_DNA"/>
</dbReference>
<protein>
    <submittedName>
        <fullName evidence="1">Uncharacterized protein</fullName>
    </submittedName>
</protein>
<accession>A0A4Y9F400</accession>
<organism evidence="1 2">
    <name type="scientific">Rothia nasimurium</name>
    <dbReference type="NCBI Taxonomy" id="85336"/>
    <lineage>
        <taxon>Bacteria</taxon>
        <taxon>Bacillati</taxon>
        <taxon>Actinomycetota</taxon>
        <taxon>Actinomycetes</taxon>
        <taxon>Micrococcales</taxon>
        <taxon>Micrococcaceae</taxon>
        <taxon>Rothia</taxon>
    </lineage>
</organism>
<comment type="caution">
    <text evidence="1">The sequence shown here is derived from an EMBL/GenBank/DDBJ whole genome shotgun (WGS) entry which is preliminary data.</text>
</comment>
<reference evidence="1 2" key="1">
    <citation type="submission" date="2019-03" db="EMBL/GenBank/DDBJ databases">
        <title>Diversity of the mouse oral microbiome.</title>
        <authorList>
            <person name="Joseph S."/>
            <person name="Aduse-Opoku J."/>
            <person name="Curtis M."/>
            <person name="Wade W."/>
            <person name="Hashim A."/>
        </authorList>
    </citation>
    <scope>NUCLEOTIDE SEQUENCE [LARGE SCALE GENOMIC DNA]</scope>
    <source>
        <strain evidence="2">irhom_31</strain>
    </source>
</reference>
<proteinExistence type="predicted"/>
<dbReference type="OrthoDB" id="4993002at2"/>
<name>A0A4Y9F400_9MICC</name>
<dbReference type="RefSeq" id="WP_135013434.1">
    <property type="nucleotide sequence ID" value="NZ_JADGLK010000039.1"/>
</dbReference>
<dbReference type="AlphaFoldDB" id="A0A4Y9F400"/>
<dbReference type="Proteomes" id="UP000297951">
    <property type="component" value="Unassembled WGS sequence"/>
</dbReference>
<evidence type="ECO:0000313" key="1">
    <source>
        <dbReference type="EMBL" id="TFU21091.1"/>
    </source>
</evidence>
<gene>
    <name evidence="1" type="ORF">E4U03_09870</name>
</gene>
<evidence type="ECO:0000313" key="2">
    <source>
        <dbReference type="Proteomes" id="UP000297951"/>
    </source>
</evidence>
<sequence>MAIPTIVEINFACFHRGKVSLSHLPLGRRYVEAARLETLPCPTCMAKKRDKARKKMAYQKALTYAQEHHLPALTGDPKDVQVATVIRHQQLSNLQYIYEESGVLSPAQFDELYLGAARYITSAQWWILYRSMEPAEALECMNTAVYKVKKPNEPPF</sequence>